<keyword evidence="2" id="KW-0677">Repeat</keyword>
<dbReference type="PANTHER" id="PTHR44019:SF8">
    <property type="entry name" value="POC1 CENTRIOLAR PROTEIN HOMOLOG"/>
    <property type="match status" value="1"/>
</dbReference>
<feature type="repeat" description="WD" evidence="3">
    <location>
        <begin position="849"/>
        <end position="890"/>
    </location>
</feature>
<dbReference type="InterPro" id="IPR027417">
    <property type="entry name" value="P-loop_NTPase"/>
</dbReference>
<dbReference type="Gene3D" id="2.130.10.10">
    <property type="entry name" value="YVTN repeat-like/Quinoprotein amine dehydrogenase"/>
    <property type="match status" value="4"/>
</dbReference>
<protein>
    <recommendedName>
        <fullName evidence="4">Nephrocystin 3-like N-terminal domain-containing protein</fullName>
    </recommendedName>
</protein>
<dbReference type="SUPFAM" id="SSF50978">
    <property type="entry name" value="WD40 repeat-like"/>
    <property type="match status" value="2"/>
</dbReference>
<dbReference type="PROSITE" id="PS50082">
    <property type="entry name" value="WD_REPEATS_2"/>
    <property type="match status" value="7"/>
</dbReference>
<dbReference type="OMA" id="RTWITRH"/>
<dbReference type="EMBL" id="KB445569">
    <property type="protein sequence ID" value="EMD96728.1"/>
    <property type="molecule type" value="Genomic_DNA"/>
</dbReference>
<dbReference type="HOGENOM" id="CLU_000288_6_16_1"/>
<dbReference type="PANTHER" id="PTHR44019">
    <property type="entry name" value="WD REPEAT-CONTAINING PROTEIN 55"/>
    <property type="match status" value="1"/>
</dbReference>
<dbReference type="InterPro" id="IPR050505">
    <property type="entry name" value="WDR55/POC1"/>
</dbReference>
<dbReference type="OrthoDB" id="674604at2759"/>
<reference evidence="5 6" key="1">
    <citation type="journal article" date="2012" name="PLoS Pathog.">
        <title>Diverse lifestyles and strategies of plant pathogenesis encoded in the genomes of eighteen Dothideomycetes fungi.</title>
        <authorList>
            <person name="Ohm R.A."/>
            <person name="Feau N."/>
            <person name="Henrissat B."/>
            <person name="Schoch C.L."/>
            <person name="Horwitz B.A."/>
            <person name="Barry K.W."/>
            <person name="Condon B.J."/>
            <person name="Copeland A.C."/>
            <person name="Dhillon B."/>
            <person name="Glaser F."/>
            <person name="Hesse C.N."/>
            <person name="Kosti I."/>
            <person name="LaButti K."/>
            <person name="Lindquist E.A."/>
            <person name="Lucas S."/>
            <person name="Salamov A.A."/>
            <person name="Bradshaw R.E."/>
            <person name="Ciuffetti L."/>
            <person name="Hamelin R.C."/>
            <person name="Kema G.H.J."/>
            <person name="Lawrence C."/>
            <person name="Scott J.A."/>
            <person name="Spatafora J.W."/>
            <person name="Turgeon B.G."/>
            <person name="de Wit P.J.G.M."/>
            <person name="Zhong S."/>
            <person name="Goodwin S.B."/>
            <person name="Grigoriev I.V."/>
        </authorList>
    </citation>
    <scope>NUCLEOTIDE SEQUENCE [LARGE SCALE GENOMIC DNA]</scope>
    <source>
        <strain evidence="6">C5 / ATCC 48332 / race O</strain>
    </source>
</reference>
<dbReference type="eggNOG" id="KOG0272">
    <property type="taxonomic scope" value="Eukaryota"/>
</dbReference>
<dbReference type="Proteomes" id="UP000016936">
    <property type="component" value="Unassembled WGS sequence"/>
</dbReference>
<dbReference type="InterPro" id="IPR020472">
    <property type="entry name" value="WD40_PAC1"/>
</dbReference>
<dbReference type="CDD" id="cd00200">
    <property type="entry name" value="WD40"/>
    <property type="match status" value="2"/>
</dbReference>
<feature type="repeat" description="WD" evidence="3">
    <location>
        <begin position="643"/>
        <end position="684"/>
    </location>
</feature>
<dbReference type="InterPro" id="IPR015943">
    <property type="entry name" value="WD40/YVTN_repeat-like_dom_sf"/>
</dbReference>
<evidence type="ECO:0000256" key="1">
    <source>
        <dbReference type="ARBA" id="ARBA00022574"/>
    </source>
</evidence>
<evidence type="ECO:0000256" key="2">
    <source>
        <dbReference type="ARBA" id="ARBA00022737"/>
    </source>
</evidence>
<dbReference type="Pfam" id="PF00400">
    <property type="entry name" value="WD40"/>
    <property type="match status" value="6"/>
</dbReference>
<evidence type="ECO:0000313" key="5">
    <source>
        <dbReference type="EMBL" id="EMD96728.1"/>
    </source>
</evidence>
<dbReference type="eggNOG" id="KOG0266">
    <property type="taxonomic scope" value="Eukaryota"/>
</dbReference>
<dbReference type="PRINTS" id="PR00320">
    <property type="entry name" value="GPROTEINBRPT"/>
</dbReference>
<keyword evidence="6" id="KW-1185">Reference proteome</keyword>
<dbReference type="PROSITE" id="PS00678">
    <property type="entry name" value="WD_REPEATS_1"/>
    <property type="match status" value="5"/>
</dbReference>
<accession>M2VAJ5</accession>
<reference evidence="6" key="2">
    <citation type="journal article" date="2013" name="PLoS Genet.">
        <title>Comparative genome structure, secondary metabolite, and effector coding capacity across Cochliobolus pathogens.</title>
        <authorList>
            <person name="Condon B.J."/>
            <person name="Leng Y."/>
            <person name="Wu D."/>
            <person name="Bushley K.E."/>
            <person name="Ohm R.A."/>
            <person name="Otillar R."/>
            <person name="Martin J."/>
            <person name="Schackwitz W."/>
            <person name="Grimwood J."/>
            <person name="MohdZainudin N."/>
            <person name="Xue C."/>
            <person name="Wang R."/>
            <person name="Manning V.A."/>
            <person name="Dhillon B."/>
            <person name="Tu Z.J."/>
            <person name="Steffenson B.J."/>
            <person name="Salamov A."/>
            <person name="Sun H."/>
            <person name="Lowry S."/>
            <person name="LaButti K."/>
            <person name="Han J."/>
            <person name="Copeland A."/>
            <person name="Lindquist E."/>
            <person name="Barry K."/>
            <person name="Schmutz J."/>
            <person name="Baker S.E."/>
            <person name="Ciuffetti L.M."/>
            <person name="Grigoriev I.V."/>
            <person name="Zhong S."/>
            <person name="Turgeon B.G."/>
        </authorList>
    </citation>
    <scope>NUCLEOTIDE SEQUENCE [LARGE SCALE GENOMIC DNA]</scope>
    <source>
        <strain evidence="6">C5 / ATCC 48332 / race O</strain>
    </source>
</reference>
<dbReference type="SUPFAM" id="SSF52540">
    <property type="entry name" value="P-loop containing nucleoside triphosphate hydrolases"/>
    <property type="match status" value="1"/>
</dbReference>
<gene>
    <name evidence="5" type="ORF">COCHEDRAFT_1220299</name>
</gene>
<evidence type="ECO:0000259" key="4">
    <source>
        <dbReference type="Pfam" id="PF24883"/>
    </source>
</evidence>
<feature type="repeat" description="WD" evidence="3">
    <location>
        <begin position="891"/>
        <end position="932"/>
    </location>
</feature>
<evidence type="ECO:0000256" key="3">
    <source>
        <dbReference type="PROSITE-ProRule" id="PRU00221"/>
    </source>
</evidence>
<dbReference type="SMART" id="SM00320">
    <property type="entry name" value="WD40"/>
    <property type="match status" value="9"/>
</dbReference>
<dbReference type="Pfam" id="PF24883">
    <property type="entry name" value="NPHP3_N"/>
    <property type="match status" value="1"/>
</dbReference>
<dbReference type="AlphaFoldDB" id="M2VAJ5"/>
<dbReference type="PROSITE" id="PS50294">
    <property type="entry name" value="WD_REPEATS_REGION"/>
    <property type="match status" value="4"/>
</dbReference>
<dbReference type="Gene3D" id="3.40.50.300">
    <property type="entry name" value="P-loop containing nucleotide triphosphate hydrolases"/>
    <property type="match status" value="1"/>
</dbReference>
<dbReference type="InterPro" id="IPR036322">
    <property type="entry name" value="WD40_repeat_dom_sf"/>
</dbReference>
<proteinExistence type="predicted"/>
<name>M2VAJ5_COCH5</name>
<feature type="repeat" description="WD" evidence="3">
    <location>
        <begin position="730"/>
        <end position="764"/>
    </location>
</feature>
<sequence length="1215" mass="136514">MTSTTSNINFGDAVSSVQANNINGDVHIGRHENTLDHLPRAEDAPFNSYARQHEHGCLPDTRVDLLQEIHSWADGQDERCIFWLSGLAGTGKSTIARTVAHSYYTNQRLAASFFFSRGGGDVSHADMFVTSIAAQLADNIPASRCHIREAIAERSSIARQSLRDQWHHLILCPLSKLREARSYILVVDALDECDNDSNIQIIVQLLADVQPSLTGVRLRVLLTSRPEVPIRHGFGQMADSKHKDVVLHTLSPSVVDHDIGVFFEHWLRIIAKDCYYEHDWPGAENIGQLVQSACGLFIWAATAFRFIQEGGQFAKDRLRIVLKDSAVTNNSSEDSTSSEDSGTDDQLQILPEKRLDNIYLTVLKRPVRRYTKYESKKWYALVKEILGAIVLLYSPLSATSLARLLHRSTEEVRQTLHELHSILDVPQHSTYHVRLHHPSFRDFLLNKNRCRDDNLWVEERQTHTALAEKCILLLLSSLKQDICGIGDFGVRAAKMERKQLEHYIPPEMQYACLYWTHHLAKSGAPLLDDEKVHEFLKQHFLHWLEALSWMGKVSEGIYAISSLESIALIGDCPDLAAFIHDMKRFTLYSRLPIELAPLQVYSSALVFAPVKSIVKNQFADQLTQWIKSPPQVDDDWSACLQTLEGHNVMIRSVIFSHDSTRLASVSYDKTAKIWDVRSGECLQTFDVYSDPVTFSHDFTRLASVTQKNTIQIRDTSNGACLHTLEGYGNVELIAFSHDSMHFASASSNGTIKIWDASNWVCLHTSKIHKDHVDFRVFSHNLMQLATVSKPRTIDIWDTSRGVCLQVFNHFAHFDTPIAFSRNLAWLALGELIHIAELWDISSGAYLHTFRGHKRPVISLAFSHDSMRLASASVDKTIKIWDTSNGQCLQTYKGHNRGVNSVAFSHDSTQLASASQDETIKIWDASSSAFLQTHDSVSSVSPSQDLMEQTPDTLACQCVDLGGGVHSMRHFPRSPMAILCGSTRMVRASISGTIKIEDRDSLACLKILEGHRGSIEQLAISDDSMRLVSASQDKTVKIWDTSSGACLQTLESYSESPSSLIAFSRDSLLLALAFRDGAVKIWDISSGACVQTLKHRDFDIYSMVFSDESTRLASASIEGTTNIWDINSGTLLQTFRTCGLGLFTDIFTLLEYEGMTRPQQITHCSINISADRTWITRHDEEWLWLPVEYRPGHFVISGGRITVTTRQGKTWSLDFV</sequence>
<evidence type="ECO:0000313" key="6">
    <source>
        <dbReference type="Proteomes" id="UP000016936"/>
    </source>
</evidence>
<feature type="repeat" description="WD" evidence="3">
    <location>
        <begin position="1092"/>
        <end position="1133"/>
    </location>
</feature>
<dbReference type="InterPro" id="IPR056884">
    <property type="entry name" value="NPHP3-like_N"/>
</dbReference>
<keyword evidence="1 3" id="KW-0853">WD repeat</keyword>
<feature type="domain" description="Nephrocystin 3-like N-terminal" evidence="4">
    <location>
        <begin position="67"/>
        <end position="225"/>
    </location>
</feature>
<dbReference type="InterPro" id="IPR001680">
    <property type="entry name" value="WD40_rpt"/>
</dbReference>
<feature type="repeat" description="WD" evidence="3">
    <location>
        <begin position="1060"/>
        <end position="1091"/>
    </location>
</feature>
<organism evidence="5 6">
    <name type="scientific">Cochliobolus heterostrophus (strain C5 / ATCC 48332 / race O)</name>
    <name type="common">Southern corn leaf blight fungus</name>
    <name type="synonym">Bipolaris maydis</name>
    <dbReference type="NCBI Taxonomy" id="701091"/>
    <lineage>
        <taxon>Eukaryota</taxon>
        <taxon>Fungi</taxon>
        <taxon>Dikarya</taxon>
        <taxon>Ascomycota</taxon>
        <taxon>Pezizomycotina</taxon>
        <taxon>Dothideomycetes</taxon>
        <taxon>Pleosporomycetidae</taxon>
        <taxon>Pleosporales</taxon>
        <taxon>Pleosporineae</taxon>
        <taxon>Pleosporaceae</taxon>
        <taxon>Bipolaris</taxon>
    </lineage>
</organism>
<dbReference type="InterPro" id="IPR019775">
    <property type="entry name" value="WD40_repeat_CS"/>
</dbReference>
<feature type="repeat" description="WD" evidence="3">
    <location>
        <begin position="1007"/>
        <end position="1048"/>
    </location>
</feature>
<dbReference type="STRING" id="701091.M2VAJ5"/>